<feature type="compositionally biased region" description="Acidic residues" evidence="1">
    <location>
        <begin position="88"/>
        <end position="103"/>
    </location>
</feature>
<dbReference type="Gene3D" id="3.40.50.150">
    <property type="entry name" value="Vaccinia Virus protein VP39"/>
    <property type="match status" value="1"/>
</dbReference>
<dbReference type="PANTHER" id="PTHR37211:SF1">
    <property type="entry name" value="EXPRESSED PROTEIN"/>
    <property type="match status" value="1"/>
</dbReference>
<gene>
    <name evidence="2" type="ORF">TAV2_LOCUS12574</name>
</gene>
<reference evidence="2 3" key="1">
    <citation type="submission" date="2022-03" db="EMBL/GenBank/DDBJ databases">
        <authorList>
            <person name="Nunn A."/>
            <person name="Chopra R."/>
            <person name="Nunn A."/>
            <person name="Contreras Garrido A."/>
        </authorList>
    </citation>
    <scope>NUCLEOTIDE SEQUENCE [LARGE SCALE GENOMIC DNA]</scope>
</reference>
<dbReference type="Gene3D" id="2.20.25.110">
    <property type="entry name" value="S-adenosyl-L-methionine-dependent methyltransferases"/>
    <property type="match status" value="1"/>
</dbReference>
<evidence type="ECO:0000313" key="3">
    <source>
        <dbReference type="Proteomes" id="UP000836841"/>
    </source>
</evidence>
<dbReference type="Proteomes" id="UP000836841">
    <property type="component" value="Chromosome 4"/>
</dbReference>
<protein>
    <recommendedName>
        <fullName evidence="4">S-adenosyl-L-methionine-dependent methyltransferase superfamily protein</fullName>
    </recommendedName>
</protein>
<feature type="compositionally biased region" description="Acidic residues" evidence="1">
    <location>
        <begin position="230"/>
        <end position="239"/>
    </location>
</feature>
<feature type="region of interest" description="Disordered" evidence="1">
    <location>
        <begin position="229"/>
        <end position="254"/>
    </location>
</feature>
<feature type="non-terminal residue" evidence="2">
    <location>
        <position position="1"/>
    </location>
</feature>
<accession>A0AAU9S912</accession>
<dbReference type="PANTHER" id="PTHR37211">
    <property type="entry name" value="EXPRESSED PROTEIN"/>
    <property type="match status" value="1"/>
</dbReference>
<evidence type="ECO:0000256" key="1">
    <source>
        <dbReference type="SAM" id="MobiDB-lite"/>
    </source>
</evidence>
<proteinExistence type="predicted"/>
<name>A0AAU9S912_THLAR</name>
<dbReference type="EMBL" id="OU466860">
    <property type="protein sequence ID" value="CAH2060464.1"/>
    <property type="molecule type" value="Genomic_DNA"/>
</dbReference>
<evidence type="ECO:0008006" key="4">
    <source>
        <dbReference type="Google" id="ProtNLM"/>
    </source>
</evidence>
<evidence type="ECO:0000313" key="2">
    <source>
        <dbReference type="EMBL" id="CAH2060464.1"/>
    </source>
</evidence>
<feature type="compositionally biased region" description="Basic and acidic residues" evidence="1">
    <location>
        <begin position="240"/>
        <end position="254"/>
    </location>
</feature>
<dbReference type="AlphaFoldDB" id="A0AAU9S912"/>
<feature type="compositionally biased region" description="Basic residues" evidence="1">
    <location>
        <begin position="53"/>
        <end position="65"/>
    </location>
</feature>
<sequence length="426" mass="49395">TRRVNRKIEFRALSSITRKKKKVKKQLTSYKRFSHQSRLLSALWIQKSNWTKMGKREKKPNRRRQKGEYSNDAEDFYDQNPPAVAASVEEEEENSEEEEENEGNGELQSSDLPSKFLLYQQSVQSPKGDISYLQKFFLMYVGGRQPLHFQEDFCGTALLSAEWLKADTRRTAIGLDFDLEALEWCMDNNISKLGADVCSRMSLFHGNVLSPLEAKLVKSKSHELIQNVTLDDDDGDNEDSVDHGVESLEKDEPDSLPKRDIVCAFNFSCCCLHKRSELVTYFKNAREALSKRGGIFVMDLYGGASAEGQLKLQRKFPSFTYTWEQTEFDIVSRKTRISLHYHLKKQNRKIRHAFSYSWRLWSLPEIKDCMEEAGFRSVHFWLREMPEASEMRRTDGFGAGRDIKYEEVKSFQQCDAWNAYIVAVSV</sequence>
<dbReference type="InterPro" id="IPR029063">
    <property type="entry name" value="SAM-dependent_MTases_sf"/>
</dbReference>
<organism evidence="2 3">
    <name type="scientific">Thlaspi arvense</name>
    <name type="common">Field penny-cress</name>
    <dbReference type="NCBI Taxonomy" id="13288"/>
    <lineage>
        <taxon>Eukaryota</taxon>
        <taxon>Viridiplantae</taxon>
        <taxon>Streptophyta</taxon>
        <taxon>Embryophyta</taxon>
        <taxon>Tracheophyta</taxon>
        <taxon>Spermatophyta</taxon>
        <taxon>Magnoliopsida</taxon>
        <taxon>eudicotyledons</taxon>
        <taxon>Gunneridae</taxon>
        <taxon>Pentapetalae</taxon>
        <taxon>rosids</taxon>
        <taxon>malvids</taxon>
        <taxon>Brassicales</taxon>
        <taxon>Brassicaceae</taxon>
        <taxon>Thlaspideae</taxon>
        <taxon>Thlaspi</taxon>
    </lineage>
</organism>
<dbReference type="SUPFAM" id="SSF53335">
    <property type="entry name" value="S-adenosyl-L-methionine-dependent methyltransferases"/>
    <property type="match status" value="1"/>
</dbReference>
<keyword evidence="3" id="KW-1185">Reference proteome</keyword>
<feature type="region of interest" description="Disordered" evidence="1">
    <location>
        <begin position="53"/>
        <end position="109"/>
    </location>
</feature>